<dbReference type="Proteomes" id="UP000078113">
    <property type="component" value="Unassembled WGS sequence"/>
</dbReference>
<dbReference type="Pfam" id="PF14604">
    <property type="entry name" value="SH3_9"/>
    <property type="match status" value="1"/>
</dbReference>
<dbReference type="GO" id="GO:0001881">
    <property type="term" value="P:receptor recycling"/>
    <property type="evidence" value="ECO:0007669"/>
    <property type="project" value="TreeGrafter"/>
</dbReference>
<sequence>MSSASAVDPSSPPPPSSTSHPSGLTTAAHEGSPTSPTPDMDNSSNSQRKGTTIVWALHDFDAEAPDEVSFKAGDKIVVEETDEQYNDNWWLGTTPSGETGLFPSTYTTPDKAVMLASRSAFEAVPGGEDDDQPPSSTGPNNLMGNTMAELDDALKQMQRDPRSSYAPTEDFDNMTELGDEDRDERGRGRSYDEDEDEGDDFLASQSTAARAALALKAKSNALSVTERERTEAEQRKVAAQKRVEEEEERQRALLLLHSEESIKNLAAVGNGNGSSTALSTAPTGLQRKPTLTSRIPLKDVEVSDESDSEGGDHQNHHHQKQTQKGKAVDRSDETKEKEQGDKDAPTPSIGTETGAPTEGFGPRHRMASDEVSMDHHSIMSHSGYESGLPTAFSEVAKLHEAAAAQAAAAASASATSATPATALVENWDDVHAEETGVKTSTSTATMKSAESRAEDDPVQHTDSSDVSMSTAQSEPSLTEPDAEDLTARDVSGATSGRMTPTASSANAKHIQTPPSIPTAKLPSSPQQQPQSPGTAQGTPTINPAALPSSPSPSSKSINKEGAGAALSKSASKSSVAVAEPGGDPHEWTVEQVAQWGRSKNWDETAIVSKFIEHEITGDVLLEMDVNILKEIEITAFGKRFQVATGIKELLKRLEEANNPTKVAAVANGWTVSNSPAAPGALASASSSMSVVTADESMDRVRSASVTSSPLLQTVMQQDARIGSPSPQQQQMQLQEEMGVALSPPSNDAEFVSMYPGPGSSGGPSPSIAATGAGGAVAVPAPAPAPGPTVRNRVSFSQTVQTVPPPAMNANGYNSPSAASSSRMRVTSQQGPTRSVLTNAQAGGGPIIGVNTPAWPAHLITIATGQGIGNVYAGGDKRDSRSSQSMRGTRDSYTAVSPSHMNYGLRDGASSFLSQSPPPMSLSSNLPPGGGTIPPPLLLPRRRESSNELKSNGGADGDSPHANGTGGSARPPSERETNGGRAGERTSFFATFAGRSRKPAPRASQYGANGSDLTHGNGGIADNSMGSGSSGSVSKQGGFSSRFKRENKDRDRDSAAFSDARLSQTGSLSPASGGPHTQQGRSSFGSGNTGRPQSRDATPSMTPSGGVGGFEHPAEGGTDSFNPTRVASGGWEGGEKESTGVEAATAGAGNGESVLSKIRPVDLEGWMLKKGERYSSWKPRYLALKGPDLVVLRSPDADKIKGYISMKGYRVIADENTNPGKYGFKIVHEQEKAHHFSSADPAEVRAWMKALMKATIGRDHSFPVISSYNNKTISLREAQSMYPPPRPPSPNSCLRVQRANIRANPNSLSAKDAAILTGLIPKKSGSGSLGPLK</sequence>
<dbReference type="InterPro" id="IPR001452">
    <property type="entry name" value="SH3_domain"/>
</dbReference>
<dbReference type="InterPro" id="IPR001849">
    <property type="entry name" value="PH_domain"/>
</dbReference>
<dbReference type="PRINTS" id="PR00452">
    <property type="entry name" value="SH3DOMAIN"/>
</dbReference>
<feature type="compositionally biased region" description="Polar residues" evidence="4">
    <location>
        <begin position="40"/>
        <end position="50"/>
    </location>
</feature>
<feature type="compositionally biased region" description="Low complexity" evidence="4">
    <location>
        <begin position="438"/>
        <end position="448"/>
    </location>
</feature>
<feature type="compositionally biased region" description="Polar residues" evidence="4">
    <location>
        <begin position="464"/>
        <end position="476"/>
    </location>
</feature>
<feature type="region of interest" description="Disordered" evidence="4">
    <location>
        <begin position="1"/>
        <end position="50"/>
    </location>
</feature>
<dbReference type="PROSITE" id="PS50002">
    <property type="entry name" value="SH3"/>
    <property type="match status" value="1"/>
</dbReference>
<feature type="domain" description="SAM" evidence="7">
    <location>
        <begin position="587"/>
        <end position="652"/>
    </location>
</feature>
<feature type="compositionally biased region" description="Polar residues" evidence="4">
    <location>
        <begin position="1063"/>
        <end position="1102"/>
    </location>
</feature>
<feature type="compositionally biased region" description="Basic and acidic residues" evidence="4">
    <location>
        <begin position="152"/>
        <end position="162"/>
    </location>
</feature>
<dbReference type="Gene3D" id="1.10.150.50">
    <property type="entry name" value="Transcription Factor, Ets-1"/>
    <property type="match status" value="1"/>
</dbReference>
<dbReference type="PANTHER" id="PTHR22902:SF27">
    <property type="entry name" value="PLECKSTRIN HOMOLOGY DOMAIN-CONTAINING FAMILY A MEMBER 3"/>
    <property type="match status" value="1"/>
</dbReference>
<feature type="region of interest" description="Disordered" evidence="4">
    <location>
        <begin position="266"/>
        <end position="365"/>
    </location>
</feature>
<feature type="region of interest" description="Disordered" evidence="4">
    <location>
        <begin position="432"/>
        <end position="585"/>
    </location>
</feature>
<feature type="region of interest" description="Disordered" evidence="4">
    <location>
        <begin position="802"/>
        <end position="830"/>
    </location>
</feature>
<feature type="compositionally biased region" description="Low complexity" evidence="4">
    <location>
        <begin position="547"/>
        <end position="578"/>
    </location>
</feature>
<dbReference type="Gene3D" id="2.30.30.40">
    <property type="entry name" value="SH3 Domains"/>
    <property type="match status" value="1"/>
</dbReference>
<feature type="compositionally biased region" description="Basic and acidic residues" evidence="4">
    <location>
        <begin position="1042"/>
        <end position="1053"/>
    </location>
</feature>
<feature type="compositionally biased region" description="Polar residues" evidence="4">
    <location>
        <begin position="492"/>
        <end position="506"/>
    </location>
</feature>
<dbReference type="GO" id="GO:0042147">
    <property type="term" value="P:retrograde transport, endosome to Golgi"/>
    <property type="evidence" value="ECO:0007669"/>
    <property type="project" value="TreeGrafter"/>
</dbReference>
<name>A0A8X7NDL6_9BASI</name>
<dbReference type="InterPro" id="IPR013761">
    <property type="entry name" value="SAM/pointed_sf"/>
</dbReference>
<feature type="compositionally biased region" description="Basic and acidic residues" evidence="4">
    <location>
        <begin position="971"/>
        <end position="983"/>
    </location>
</feature>
<feature type="domain" description="PH" evidence="6">
    <location>
        <begin position="1159"/>
        <end position="1255"/>
    </location>
</feature>
<dbReference type="InterPro" id="IPR011993">
    <property type="entry name" value="PH-like_dom_sf"/>
</dbReference>
<dbReference type="PANTHER" id="PTHR22902">
    <property type="entry name" value="SESQUIPEDALIAN"/>
    <property type="match status" value="1"/>
</dbReference>
<feature type="compositionally biased region" description="Low complexity" evidence="4">
    <location>
        <begin position="522"/>
        <end position="540"/>
    </location>
</feature>
<dbReference type="SMART" id="SM00454">
    <property type="entry name" value="SAM"/>
    <property type="match status" value="1"/>
</dbReference>
<protein>
    <recommendedName>
        <fullName evidence="10">Protein BOI2</fullName>
    </recommendedName>
</protein>
<evidence type="ECO:0000313" key="9">
    <source>
        <dbReference type="Proteomes" id="UP000078113"/>
    </source>
</evidence>
<feature type="compositionally biased region" description="Polar residues" evidence="4">
    <location>
        <begin position="133"/>
        <end position="144"/>
    </location>
</feature>
<gene>
    <name evidence="8" type="ORF">A4X09_0g2263</name>
</gene>
<dbReference type="GO" id="GO:0005769">
    <property type="term" value="C:early endosome"/>
    <property type="evidence" value="ECO:0007669"/>
    <property type="project" value="TreeGrafter"/>
</dbReference>
<organism evidence="8 9">
    <name type="scientific">Tilletia walkeri</name>
    <dbReference type="NCBI Taxonomy" id="117179"/>
    <lineage>
        <taxon>Eukaryota</taxon>
        <taxon>Fungi</taxon>
        <taxon>Dikarya</taxon>
        <taxon>Basidiomycota</taxon>
        <taxon>Ustilaginomycotina</taxon>
        <taxon>Exobasidiomycetes</taxon>
        <taxon>Tilletiales</taxon>
        <taxon>Tilletiaceae</taxon>
        <taxon>Tilletia</taxon>
    </lineage>
</organism>
<dbReference type="SUPFAM" id="SSF50729">
    <property type="entry name" value="PH domain-like"/>
    <property type="match status" value="1"/>
</dbReference>
<feature type="compositionally biased region" description="Low complexity" evidence="4">
    <location>
        <begin position="909"/>
        <end position="926"/>
    </location>
</feature>
<dbReference type="PROSITE" id="PS50003">
    <property type="entry name" value="PH_DOMAIN"/>
    <property type="match status" value="1"/>
</dbReference>
<evidence type="ECO:0000259" key="6">
    <source>
        <dbReference type="PROSITE" id="PS50003"/>
    </source>
</evidence>
<feature type="region of interest" description="Disordered" evidence="4">
    <location>
        <begin position="222"/>
        <end position="247"/>
    </location>
</feature>
<dbReference type="Gene3D" id="2.30.29.30">
    <property type="entry name" value="Pleckstrin-homology domain (PH domain)/Phosphotyrosine-binding domain (PTB)"/>
    <property type="match status" value="1"/>
</dbReference>
<dbReference type="InterPro" id="IPR036028">
    <property type="entry name" value="SH3-like_dom_sf"/>
</dbReference>
<dbReference type="InterPro" id="IPR001660">
    <property type="entry name" value="SAM"/>
</dbReference>
<dbReference type="GO" id="GO:0005802">
    <property type="term" value="C:trans-Golgi network"/>
    <property type="evidence" value="ECO:0007669"/>
    <property type="project" value="TreeGrafter"/>
</dbReference>
<dbReference type="CDD" id="cd09535">
    <property type="entry name" value="SAM_BOI-like_fungal"/>
    <property type="match status" value="1"/>
</dbReference>
<dbReference type="SMART" id="SM00326">
    <property type="entry name" value="SH3"/>
    <property type="match status" value="1"/>
</dbReference>
<reference evidence="8" key="1">
    <citation type="submission" date="2016-04" db="EMBL/GenBank/DDBJ databases">
        <authorList>
            <person name="Nguyen H.D."/>
            <person name="Samba Siva P."/>
            <person name="Cullis J."/>
            <person name="Levesque C.A."/>
            <person name="Hambleton S."/>
        </authorList>
    </citation>
    <scope>NUCLEOTIDE SEQUENCE</scope>
    <source>
        <strain evidence="8">DAOMC 236422</strain>
    </source>
</reference>
<reference evidence="8" key="2">
    <citation type="journal article" date="2019" name="IMA Fungus">
        <title>Genome sequencing and comparison of five Tilletia species to identify candidate genes for the detection of regulated species infecting wheat.</title>
        <authorList>
            <person name="Nguyen H.D.T."/>
            <person name="Sultana T."/>
            <person name="Kesanakurti P."/>
            <person name="Hambleton S."/>
        </authorList>
    </citation>
    <scope>NUCLEOTIDE SEQUENCE</scope>
    <source>
        <strain evidence="8">DAOMC 236422</strain>
    </source>
</reference>
<feature type="compositionally biased region" description="Polar residues" evidence="4">
    <location>
        <begin position="273"/>
        <end position="293"/>
    </location>
</feature>
<dbReference type="EMBL" id="LWDG02000065">
    <property type="protein sequence ID" value="KAE8270066.1"/>
    <property type="molecule type" value="Genomic_DNA"/>
</dbReference>
<dbReference type="CDD" id="cd00174">
    <property type="entry name" value="SH3"/>
    <property type="match status" value="1"/>
</dbReference>
<feature type="region of interest" description="Disordered" evidence="4">
    <location>
        <begin position="872"/>
        <end position="1147"/>
    </location>
</feature>
<evidence type="ECO:0000259" key="7">
    <source>
        <dbReference type="PROSITE" id="PS50105"/>
    </source>
</evidence>
<dbReference type="Pfam" id="PF00169">
    <property type="entry name" value="PH"/>
    <property type="match status" value="1"/>
</dbReference>
<evidence type="ECO:0000259" key="5">
    <source>
        <dbReference type="PROSITE" id="PS50002"/>
    </source>
</evidence>
<dbReference type="Pfam" id="PF07647">
    <property type="entry name" value="SAM_2"/>
    <property type="match status" value="1"/>
</dbReference>
<keyword evidence="2" id="KW-0597">Phosphoprotein</keyword>
<proteinExistence type="predicted"/>
<dbReference type="PROSITE" id="PS50105">
    <property type="entry name" value="SAM_DOMAIN"/>
    <property type="match status" value="1"/>
</dbReference>
<feature type="compositionally biased region" description="Low complexity" evidence="4">
    <location>
        <begin position="1023"/>
        <end position="1040"/>
    </location>
</feature>
<feature type="domain" description="SH3" evidence="5">
    <location>
        <begin position="49"/>
        <end position="112"/>
    </location>
</feature>
<evidence type="ECO:0008006" key="10">
    <source>
        <dbReference type="Google" id="ProtNLM"/>
    </source>
</evidence>
<feature type="region of interest" description="Disordered" evidence="4">
    <location>
        <begin position="120"/>
        <end position="205"/>
    </location>
</feature>
<evidence type="ECO:0000256" key="2">
    <source>
        <dbReference type="ARBA" id="ARBA00022553"/>
    </source>
</evidence>
<keyword evidence="9" id="KW-1185">Reference proteome</keyword>
<dbReference type="GO" id="GO:0007032">
    <property type="term" value="P:endosome organization"/>
    <property type="evidence" value="ECO:0007669"/>
    <property type="project" value="TreeGrafter"/>
</dbReference>
<feature type="compositionally biased region" description="Basic and acidic residues" evidence="4">
    <location>
        <begin position="449"/>
        <end position="463"/>
    </location>
</feature>
<dbReference type="GO" id="GO:0005829">
    <property type="term" value="C:cytosol"/>
    <property type="evidence" value="ECO:0007669"/>
    <property type="project" value="GOC"/>
</dbReference>
<feature type="compositionally biased region" description="Polar residues" evidence="4">
    <location>
        <begin position="881"/>
        <end position="899"/>
    </location>
</feature>
<accession>A0A8X7NDL6</accession>
<evidence type="ECO:0000313" key="8">
    <source>
        <dbReference type="EMBL" id="KAE8270066.1"/>
    </source>
</evidence>
<feature type="compositionally biased region" description="Acidic residues" evidence="4">
    <location>
        <begin position="169"/>
        <end position="182"/>
    </location>
</feature>
<dbReference type="SUPFAM" id="SSF50044">
    <property type="entry name" value="SH3-domain"/>
    <property type="match status" value="1"/>
</dbReference>
<evidence type="ECO:0000256" key="4">
    <source>
        <dbReference type="SAM" id="MobiDB-lite"/>
    </source>
</evidence>
<feature type="compositionally biased region" description="Polar residues" evidence="4">
    <location>
        <begin position="810"/>
        <end position="830"/>
    </location>
</feature>
<dbReference type="SUPFAM" id="SSF47769">
    <property type="entry name" value="SAM/Pointed domain"/>
    <property type="match status" value="1"/>
</dbReference>
<feature type="compositionally biased region" description="Basic and acidic residues" evidence="4">
    <location>
        <begin position="225"/>
        <end position="247"/>
    </location>
</feature>
<evidence type="ECO:0000256" key="3">
    <source>
        <dbReference type="PROSITE-ProRule" id="PRU00192"/>
    </source>
</evidence>
<evidence type="ECO:0000256" key="1">
    <source>
        <dbReference type="ARBA" id="ARBA00022443"/>
    </source>
</evidence>
<comment type="caution">
    <text evidence="8">The sequence shown here is derived from an EMBL/GenBank/DDBJ whole genome shotgun (WGS) entry which is preliminary data.</text>
</comment>
<dbReference type="SMART" id="SM00233">
    <property type="entry name" value="PH"/>
    <property type="match status" value="1"/>
</dbReference>
<keyword evidence="1 3" id="KW-0728">SH3 domain</keyword>
<dbReference type="InterPro" id="IPR045188">
    <property type="entry name" value="Boi1/Boi2-like"/>
</dbReference>
<dbReference type="GO" id="GO:0055037">
    <property type="term" value="C:recycling endosome"/>
    <property type="evidence" value="ECO:0007669"/>
    <property type="project" value="TreeGrafter"/>
</dbReference>
<feature type="compositionally biased region" description="Basic and acidic residues" evidence="4">
    <location>
        <begin position="326"/>
        <end position="344"/>
    </location>
</feature>